<evidence type="ECO:0000256" key="1">
    <source>
        <dbReference type="ARBA" id="ARBA00023015"/>
    </source>
</evidence>
<dbReference type="SUPFAM" id="SSF48508">
    <property type="entry name" value="Nuclear receptor ligand-binding domain"/>
    <property type="match status" value="1"/>
</dbReference>
<accession>A0AAV5TDE0</accession>
<keyword evidence="6" id="KW-1185">Reference proteome</keyword>
<sequence length="153" mass="17742">MCSVSTCIDLNAPNSWLNENDTTWNREAHINSNIRYVRNQMAIIVPSLVKARITDREVYALFALALCDTDMKMHLSECLLSVLDDIRKEVLQDLQLYYREEMGLSNYSTRLGNLMNVCHAIRECTVHFSAFVRTQITLFDAWSTETQLKELFL</sequence>
<name>A0AAV5TDE0_9BILA</name>
<dbReference type="GO" id="GO:0003700">
    <property type="term" value="F:DNA-binding transcription factor activity"/>
    <property type="evidence" value="ECO:0007669"/>
    <property type="project" value="TreeGrafter"/>
</dbReference>
<evidence type="ECO:0000313" key="5">
    <source>
        <dbReference type="EMBL" id="GMS93582.1"/>
    </source>
</evidence>
<evidence type="ECO:0000259" key="4">
    <source>
        <dbReference type="Pfam" id="PF00104"/>
    </source>
</evidence>
<dbReference type="PANTHER" id="PTHR46011:SF6">
    <property type="entry name" value="HIGH ZINC ACTIVATED NUCLEAR RECEPTOR PROTEIN"/>
    <property type="match status" value="1"/>
</dbReference>
<dbReference type="EMBL" id="BTSX01000004">
    <property type="protein sequence ID" value="GMS93582.1"/>
    <property type="molecule type" value="Genomic_DNA"/>
</dbReference>
<comment type="caution">
    <text evidence="5">The sequence shown here is derived from an EMBL/GenBank/DDBJ whole genome shotgun (WGS) entry which is preliminary data.</text>
</comment>
<protein>
    <recommendedName>
        <fullName evidence="4">NR LBD domain-containing protein</fullName>
    </recommendedName>
</protein>
<dbReference type="AlphaFoldDB" id="A0AAV5TDE0"/>
<keyword evidence="2" id="KW-0804">Transcription</keyword>
<dbReference type="InterPro" id="IPR000536">
    <property type="entry name" value="Nucl_hrmn_rcpt_lig-bd"/>
</dbReference>
<dbReference type="PANTHER" id="PTHR46011">
    <property type="entry name" value="NUCLEAR HORMONE RECEPTOR FAMILY MEMBER NHR-86-RELATED"/>
    <property type="match status" value="1"/>
</dbReference>
<keyword evidence="3" id="KW-0675">Receptor</keyword>
<proteinExistence type="predicted"/>
<dbReference type="Proteomes" id="UP001432027">
    <property type="component" value="Unassembled WGS sequence"/>
</dbReference>
<feature type="domain" description="NR LBD" evidence="4">
    <location>
        <begin position="34"/>
        <end position="123"/>
    </location>
</feature>
<dbReference type="InterPro" id="IPR035500">
    <property type="entry name" value="NHR-like_dom_sf"/>
</dbReference>
<dbReference type="Pfam" id="PF00104">
    <property type="entry name" value="Hormone_recep"/>
    <property type="match status" value="1"/>
</dbReference>
<gene>
    <name evidence="5" type="ORF">PENTCL1PPCAC_15757</name>
</gene>
<evidence type="ECO:0000256" key="2">
    <source>
        <dbReference type="ARBA" id="ARBA00023163"/>
    </source>
</evidence>
<dbReference type="Gene3D" id="1.10.565.10">
    <property type="entry name" value="Retinoid X Receptor"/>
    <property type="match status" value="1"/>
</dbReference>
<evidence type="ECO:0000313" key="6">
    <source>
        <dbReference type="Proteomes" id="UP001432027"/>
    </source>
</evidence>
<dbReference type="GO" id="GO:0005634">
    <property type="term" value="C:nucleus"/>
    <property type="evidence" value="ECO:0007669"/>
    <property type="project" value="TreeGrafter"/>
</dbReference>
<evidence type="ECO:0000256" key="3">
    <source>
        <dbReference type="ARBA" id="ARBA00023170"/>
    </source>
</evidence>
<organism evidence="5 6">
    <name type="scientific">Pristionchus entomophagus</name>
    <dbReference type="NCBI Taxonomy" id="358040"/>
    <lineage>
        <taxon>Eukaryota</taxon>
        <taxon>Metazoa</taxon>
        <taxon>Ecdysozoa</taxon>
        <taxon>Nematoda</taxon>
        <taxon>Chromadorea</taxon>
        <taxon>Rhabditida</taxon>
        <taxon>Rhabditina</taxon>
        <taxon>Diplogasteromorpha</taxon>
        <taxon>Diplogasteroidea</taxon>
        <taxon>Neodiplogasteridae</taxon>
        <taxon>Pristionchus</taxon>
    </lineage>
</organism>
<reference evidence="5" key="1">
    <citation type="submission" date="2023-10" db="EMBL/GenBank/DDBJ databases">
        <title>Genome assembly of Pristionchus species.</title>
        <authorList>
            <person name="Yoshida K."/>
            <person name="Sommer R.J."/>
        </authorList>
    </citation>
    <scope>NUCLEOTIDE SEQUENCE</scope>
    <source>
        <strain evidence="5">RS0144</strain>
    </source>
</reference>
<keyword evidence="1" id="KW-0805">Transcription regulation</keyword>